<reference evidence="1" key="1">
    <citation type="submission" date="2023-07" db="EMBL/GenBank/DDBJ databases">
        <authorList>
            <consortium name="AG Swart"/>
            <person name="Singh M."/>
            <person name="Singh A."/>
            <person name="Seah K."/>
            <person name="Emmerich C."/>
        </authorList>
    </citation>
    <scope>NUCLEOTIDE SEQUENCE</scope>
    <source>
        <strain evidence="1">DP1</strain>
    </source>
</reference>
<name>A0AAD1X6P3_EUPCR</name>
<gene>
    <name evidence="1" type="ORF">ECRASSUSDP1_LOCUS2149</name>
</gene>
<protein>
    <submittedName>
        <fullName evidence="1">Uncharacterized protein</fullName>
    </submittedName>
</protein>
<evidence type="ECO:0000313" key="2">
    <source>
        <dbReference type="Proteomes" id="UP001295684"/>
    </source>
</evidence>
<dbReference type="Proteomes" id="UP001295684">
    <property type="component" value="Unassembled WGS sequence"/>
</dbReference>
<organism evidence="1 2">
    <name type="scientific">Euplotes crassus</name>
    <dbReference type="NCBI Taxonomy" id="5936"/>
    <lineage>
        <taxon>Eukaryota</taxon>
        <taxon>Sar</taxon>
        <taxon>Alveolata</taxon>
        <taxon>Ciliophora</taxon>
        <taxon>Intramacronucleata</taxon>
        <taxon>Spirotrichea</taxon>
        <taxon>Hypotrichia</taxon>
        <taxon>Euplotida</taxon>
        <taxon>Euplotidae</taxon>
        <taxon>Moneuplotes</taxon>
    </lineage>
</organism>
<keyword evidence="2" id="KW-1185">Reference proteome</keyword>
<proteinExistence type="predicted"/>
<evidence type="ECO:0000313" key="1">
    <source>
        <dbReference type="EMBL" id="CAI2360842.1"/>
    </source>
</evidence>
<sequence>MLNTPLLLTLHVIALNSKPTCHLPIVTSRLGNSYFHHFLDMKDTENRVKSLCDK</sequence>
<dbReference type="EMBL" id="CAMPGE010002038">
    <property type="protein sequence ID" value="CAI2360842.1"/>
    <property type="molecule type" value="Genomic_DNA"/>
</dbReference>
<dbReference type="AlphaFoldDB" id="A0AAD1X6P3"/>
<comment type="caution">
    <text evidence="1">The sequence shown here is derived from an EMBL/GenBank/DDBJ whole genome shotgun (WGS) entry which is preliminary data.</text>
</comment>
<accession>A0AAD1X6P3</accession>